<dbReference type="Ensembl" id="ENSCMIT00000014103.1">
    <property type="protein sequence ID" value="ENSCMIP00000013800.1"/>
    <property type="gene ID" value="ENSCMIG00000006893.1"/>
</dbReference>
<dbReference type="GO" id="GO:0005813">
    <property type="term" value="C:centrosome"/>
    <property type="evidence" value="ECO:0007669"/>
    <property type="project" value="TreeGrafter"/>
</dbReference>
<reference evidence="2" key="5">
    <citation type="submission" date="2025-09" db="UniProtKB">
        <authorList>
            <consortium name="Ensembl"/>
        </authorList>
    </citation>
    <scope>IDENTIFICATION</scope>
</reference>
<evidence type="ECO:0000313" key="3">
    <source>
        <dbReference type="Proteomes" id="UP000314986"/>
    </source>
</evidence>
<dbReference type="InParanoid" id="A0A4W3HEN4"/>
<proteinExistence type="predicted"/>
<accession>A0A4W3HEN4</accession>
<evidence type="ECO:0000256" key="1">
    <source>
        <dbReference type="SAM" id="MobiDB-lite"/>
    </source>
</evidence>
<dbReference type="PANTHER" id="PTHR31393">
    <property type="entry name" value="C5ORF31"/>
    <property type="match status" value="1"/>
</dbReference>
<keyword evidence="3" id="KW-1185">Reference proteome</keyword>
<name>A0A4W3HEN4_CALMI</name>
<dbReference type="OMA" id="DFPKCVE"/>
<evidence type="ECO:0000313" key="2">
    <source>
        <dbReference type="Ensembl" id="ENSCMIP00000013800.1"/>
    </source>
</evidence>
<dbReference type="PANTHER" id="PTHR31393:SF2">
    <property type="entry name" value="CHROMOSOME 7 OPEN READING FRAME 31"/>
    <property type="match status" value="1"/>
</dbReference>
<dbReference type="InterPro" id="IPR027886">
    <property type="entry name" value="SPMIP4"/>
</dbReference>
<dbReference type="GeneTree" id="ENSGT00390000015236"/>
<reference evidence="3" key="2">
    <citation type="journal article" date="2007" name="PLoS Biol.">
        <title>Survey sequencing and comparative analysis of the elephant shark (Callorhinchus milii) genome.</title>
        <authorList>
            <person name="Venkatesh B."/>
            <person name="Kirkness E.F."/>
            <person name="Loh Y.H."/>
            <person name="Halpern A.L."/>
            <person name="Lee A.P."/>
            <person name="Johnson J."/>
            <person name="Dandona N."/>
            <person name="Viswanathan L.D."/>
            <person name="Tay A."/>
            <person name="Venter J.C."/>
            <person name="Strausberg R.L."/>
            <person name="Brenner S."/>
        </authorList>
    </citation>
    <scope>NUCLEOTIDE SEQUENCE [LARGE SCALE GENOMIC DNA]</scope>
</reference>
<feature type="region of interest" description="Disordered" evidence="1">
    <location>
        <begin position="352"/>
        <end position="384"/>
    </location>
</feature>
<dbReference type="Pfam" id="PF15093">
    <property type="entry name" value="SPMIP4-like"/>
    <property type="match status" value="1"/>
</dbReference>
<protein>
    <submittedName>
        <fullName evidence="2">Uncharacterized protein</fullName>
    </submittedName>
</protein>
<dbReference type="Proteomes" id="UP000314986">
    <property type="component" value="Unassembled WGS sequence"/>
</dbReference>
<sequence>MAIDQLSVGDPLYYYREYTGSDSLSPTYQSSEQFDAWESPQRLTVSAERFDEYRSNTTRKPRVPWGTEKEYGGIKNVSLPEELRPRTEPPIRMAKGHQHYSFAGDKLPGDIIIYQPYERTQIKKSDIRSEDQLLPKPPNITMNQNQIHLTFPAEHPYTSHINKYAMFPKFTSPDDPYTGVRGGNQQPITPNMPARPYTMTVNKKIRGSAYRHEIQEIPFASQQKGLHWPGEYGFYHYPKSAPGYSQMYYPTPPKAIAPNNLLRPMEVTVTERTANILKNIEKAQWLSTYMRDYTGNGSMNPIELDDYHEKVIAELAGRSNYFESELREQSHPTFIPNPPLRPKRKKMTIASETSAQCGGFPPTPVKKPEPKPIIHSPKPMYDDSTKSQCIQTKLCIDKEKAGCNPSMCMNGTSRPTSNCIQSNPFSDICMLRYKVNQVRGWEEPCAFYQHQRERMMEGCTTPNRNLVPLNSVCRSCNIQHWPHCDHQTIENKVPSIDISYEDLPQSRLQDYTAKGKPYFLNKPPSSEEIQRTKIIINRQAMHDSNEYNPGSGDNQPLTDCYHIQGYSAMEKERILNCDRCHLLTSHLKQPFSKTEAHNRYLKANEQRTLDPRDNVHSGRKHTFHGISSYYL</sequence>
<reference evidence="2" key="4">
    <citation type="submission" date="2025-08" db="UniProtKB">
        <authorList>
            <consortium name="Ensembl"/>
        </authorList>
    </citation>
    <scope>IDENTIFICATION</scope>
</reference>
<organism evidence="2 3">
    <name type="scientific">Callorhinchus milii</name>
    <name type="common">Ghost shark</name>
    <dbReference type="NCBI Taxonomy" id="7868"/>
    <lineage>
        <taxon>Eukaryota</taxon>
        <taxon>Metazoa</taxon>
        <taxon>Chordata</taxon>
        <taxon>Craniata</taxon>
        <taxon>Vertebrata</taxon>
        <taxon>Chondrichthyes</taxon>
        <taxon>Holocephali</taxon>
        <taxon>Chimaeriformes</taxon>
        <taxon>Callorhinchidae</taxon>
        <taxon>Callorhinchus</taxon>
    </lineage>
</organism>
<reference evidence="3" key="1">
    <citation type="journal article" date="2006" name="Science">
        <title>Ancient noncoding elements conserved in the human genome.</title>
        <authorList>
            <person name="Venkatesh B."/>
            <person name="Kirkness E.F."/>
            <person name="Loh Y.H."/>
            <person name="Halpern A.L."/>
            <person name="Lee A.P."/>
            <person name="Johnson J."/>
            <person name="Dandona N."/>
            <person name="Viswanathan L.D."/>
            <person name="Tay A."/>
            <person name="Venter J.C."/>
            <person name="Strausberg R.L."/>
            <person name="Brenner S."/>
        </authorList>
    </citation>
    <scope>NUCLEOTIDE SEQUENCE [LARGE SCALE GENOMIC DNA]</scope>
</reference>
<reference evidence="3" key="3">
    <citation type="journal article" date="2014" name="Nature">
        <title>Elephant shark genome provides unique insights into gnathostome evolution.</title>
        <authorList>
            <consortium name="International Elephant Shark Genome Sequencing Consortium"/>
            <person name="Venkatesh B."/>
            <person name="Lee A.P."/>
            <person name="Ravi V."/>
            <person name="Maurya A.K."/>
            <person name="Lian M.M."/>
            <person name="Swann J.B."/>
            <person name="Ohta Y."/>
            <person name="Flajnik M.F."/>
            <person name="Sutoh Y."/>
            <person name="Kasahara M."/>
            <person name="Hoon S."/>
            <person name="Gangu V."/>
            <person name="Roy S.W."/>
            <person name="Irimia M."/>
            <person name="Korzh V."/>
            <person name="Kondrychyn I."/>
            <person name="Lim Z.W."/>
            <person name="Tay B.H."/>
            <person name="Tohari S."/>
            <person name="Kong K.W."/>
            <person name="Ho S."/>
            <person name="Lorente-Galdos B."/>
            <person name="Quilez J."/>
            <person name="Marques-Bonet T."/>
            <person name="Raney B.J."/>
            <person name="Ingham P.W."/>
            <person name="Tay A."/>
            <person name="Hillier L.W."/>
            <person name="Minx P."/>
            <person name="Boehm T."/>
            <person name="Wilson R.K."/>
            <person name="Brenner S."/>
            <person name="Warren W.C."/>
        </authorList>
    </citation>
    <scope>NUCLEOTIDE SEQUENCE [LARGE SCALE GENOMIC DNA]</scope>
</reference>
<dbReference type="AlphaFoldDB" id="A0A4W3HEN4"/>